<dbReference type="Gene3D" id="3.40.50.300">
    <property type="entry name" value="P-loop containing nucleotide triphosphate hydrolases"/>
    <property type="match status" value="1"/>
</dbReference>
<keyword evidence="6 7" id="KW-0418">Kinase</keyword>
<proteinExistence type="inferred from homology"/>
<evidence type="ECO:0000256" key="1">
    <source>
        <dbReference type="ARBA" id="ARBA00003053"/>
    </source>
</evidence>
<dbReference type="AlphaFoldDB" id="A0A8R7PC10"/>
<accession>A0A8R7PC10</accession>
<evidence type="ECO:0000256" key="7">
    <source>
        <dbReference type="RuleBase" id="RU003330"/>
    </source>
</evidence>
<keyword evidence="4 7" id="KW-0808">Transferase</keyword>
<sequence length="256" mass="28892">MGTVVDAPAVVTEKEVVAENMLGDKKVTVVFVLGGPGSGKGTQCSNIVEHFGFTHLSAGDLLRAEIKSGSENGTMIENMIKEGKIVPSEVTIKLLQQAMIKNENDKFLIDGFPRNEENRAAFENVVSSSTPCTSKLMFFHFSLLTHIIVQLLLVFHHNVRINDFARLLIASHFLRQKFRLHLCYSSIVLRKRWKDVFWDAMRFHSSHMCSCLAYVSLSKPPFSCFQQFVLFCRVELMTTSRLSGRDSKFLLNPVCL</sequence>
<dbReference type="EnsemblPlants" id="TuG1812G0200001694.01.T03">
    <property type="protein sequence ID" value="TuG1812G0200001694.01.T03"/>
    <property type="gene ID" value="TuG1812G0200001694.01"/>
</dbReference>
<comment type="similarity">
    <text evidence="2 7">Belongs to the adenylate kinase family.</text>
</comment>
<dbReference type="InterPro" id="IPR000850">
    <property type="entry name" value="Adenylat/UMP-CMP_kin"/>
</dbReference>
<dbReference type="Proteomes" id="UP000015106">
    <property type="component" value="Chromosome 5"/>
</dbReference>
<dbReference type="Proteomes" id="UP000015106">
    <property type="component" value="Chromosome 2"/>
</dbReference>
<dbReference type="SUPFAM" id="SSF52540">
    <property type="entry name" value="P-loop containing nucleoside triphosphate hydrolases"/>
    <property type="match status" value="1"/>
</dbReference>
<name>A0A8R7PC10_TRIUA</name>
<protein>
    <recommendedName>
        <fullName evidence="3">adenylate kinase</fullName>
        <ecNumber evidence="3">2.7.4.3</ecNumber>
    </recommendedName>
</protein>
<evidence type="ECO:0000256" key="5">
    <source>
        <dbReference type="ARBA" id="ARBA00022741"/>
    </source>
</evidence>
<evidence type="ECO:0000256" key="2">
    <source>
        <dbReference type="ARBA" id="ARBA00007220"/>
    </source>
</evidence>
<evidence type="ECO:0000256" key="3">
    <source>
        <dbReference type="ARBA" id="ARBA00012955"/>
    </source>
</evidence>
<evidence type="ECO:0000313" key="9">
    <source>
        <dbReference type="Proteomes" id="UP000015106"/>
    </source>
</evidence>
<evidence type="ECO:0000256" key="6">
    <source>
        <dbReference type="ARBA" id="ARBA00022777"/>
    </source>
</evidence>
<evidence type="ECO:0000256" key="4">
    <source>
        <dbReference type="ARBA" id="ARBA00022679"/>
    </source>
</evidence>
<reference evidence="8" key="2">
    <citation type="submission" date="2018-03" db="EMBL/GenBank/DDBJ databases">
        <title>The Triticum urartu genome reveals the dynamic nature of wheat genome evolution.</title>
        <authorList>
            <person name="Ling H."/>
            <person name="Ma B."/>
            <person name="Shi X."/>
            <person name="Liu H."/>
            <person name="Dong L."/>
            <person name="Sun H."/>
            <person name="Cao Y."/>
            <person name="Gao Q."/>
            <person name="Zheng S."/>
            <person name="Li Y."/>
            <person name="Yu Y."/>
            <person name="Du H."/>
            <person name="Qi M."/>
            <person name="Li Y."/>
            <person name="Yu H."/>
            <person name="Cui Y."/>
            <person name="Wang N."/>
            <person name="Chen C."/>
            <person name="Wu H."/>
            <person name="Zhao Y."/>
            <person name="Zhang J."/>
            <person name="Li Y."/>
            <person name="Zhou W."/>
            <person name="Zhang B."/>
            <person name="Hu W."/>
            <person name="Eijk M."/>
            <person name="Tang J."/>
            <person name="Witsenboer H."/>
            <person name="Zhao S."/>
            <person name="Li Z."/>
            <person name="Zhang A."/>
            <person name="Wang D."/>
            <person name="Liang C."/>
        </authorList>
    </citation>
    <scope>NUCLEOTIDE SEQUENCE [LARGE SCALE GENOMIC DNA]</scope>
    <source>
        <strain evidence="8">cv. G1812</strain>
    </source>
</reference>
<dbReference type="InterPro" id="IPR027417">
    <property type="entry name" value="P-loop_NTPase"/>
</dbReference>
<reference evidence="9" key="1">
    <citation type="journal article" date="2013" name="Nature">
        <title>Draft genome of the wheat A-genome progenitor Triticum urartu.</title>
        <authorList>
            <person name="Ling H.Q."/>
            <person name="Zhao S."/>
            <person name="Liu D."/>
            <person name="Wang J."/>
            <person name="Sun H."/>
            <person name="Zhang C."/>
            <person name="Fan H."/>
            <person name="Li D."/>
            <person name="Dong L."/>
            <person name="Tao Y."/>
            <person name="Gao C."/>
            <person name="Wu H."/>
            <person name="Li Y."/>
            <person name="Cui Y."/>
            <person name="Guo X."/>
            <person name="Zheng S."/>
            <person name="Wang B."/>
            <person name="Yu K."/>
            <person name="Liang Q."/>
            <person name="Yang W."/>
            <person name="Lou X."/>
            <person name="Chen J."/>
            <person name="Feng M."/>
            <person name="Jian J."/>
            <person name="Zhang X."/>
            <person name="Luo G."/>
            <person name="Jiang Y."/>
            <person name="Liu J."/>
            <person name="Wang Z."/>
            <person name="Sha Y."/>
            <person name="Zhang B."/>
            <person name="Wu H."/>
            <person name="Tang D."/>
            <person name="Shen Q."/>
            <person name="Xue P."/>
            <person name="Zou S."/>
            <person name="Wang X."/>
            <person name="Liu X."/>
            <person name="Wang F."/>
            <person name="Yang Y."/>
            <person name="An X."/>
            <person name="Dong Z."/>
            <person name="Zhang K."/>
            <person name="Zhang X."/>
            <person name="Luo M.C."/>
            <person name="Dvorak J."/>
            <person name="Tong Y."/>
            <person name="Wang J."/>
            <person name="Yang H."/>
            <person name="Li Z."/>
            <person name="Wang D."/>
            <person name="Zhang A."/>
            <person name="Wang J."/>
        </authorList>
    </citation>
    <scope>NUCLEOTIDE SEQUENCE</scope>
    <source>
        <strain evidence="9">cv. G1812</strain>
    </source>
</reference>
<dbReference type="PROSITE" id="PS00113">
    <property type="entry name" value="ADENYLATE_KINASE"/>
    <property type="match status" value="1"/>
</dbReference>
<keyword evidence="5" id="KW-0547">Nucleotide-binding</keyword>
<dbReference type="PANTHER" id="PTHR23359">
    <property type="entry name" value="NUCLEOTIDE KINASE"/>
    <property type="match status" value="1"/>
</dbReference>
<dbReference type="PRINTS" id="PR00094">
    <property type="entry name" value="ADENYLTKNASE"/>
</dbReference>
<dbReference type="InterPro" id="IPR033690">
    <property type="entry name" value="Adenylat_kinase_CS"/>
</dbReference>
<dbReference type="GO" id="GO:0004017">
    <property type="term" value="F:AMP kinase activity"/>
    <property type="evidence" value="ECO:0007669"/>
    <property type="project" value="UniProtKB-EC"/>
</dbReference>
<evidence type="ECO:0000313" key="8">
    <source>
        <dbReference type="EnsemblPlants" id="TuG1812G0200001694.01.T03"/>
    </source>
</evidence>
<organism evidence="8 9">
    <name type="scientific">Triticum urartu</name>
    <name type="common">Red wild einkorn</name>
    <name type="synonym">Crithodium urartu</name>
    <dbReference type="NCBI Taxonomy" id="4572"/>
    <lineage>
        <taxon>Eukaryota</taxon>
        <taxon>Viridiplantae</taxon>
        <taxon>Streptophyta</taxon>
        <taxon>Embryophyta</taxon>
        <taxon>Tracheophyta</taxon>
        <taxon>Spermatophyta</taxon>
        <taxon>Magnoliopsida</taxon>
        <taxon>Liliopsida</taxon>
        <taxon>Poales</taxon>
        <taxon>Poaceae</taxon>
        <taxon>BOP clade</taxon>
        <taxon>Pooideae</taxon>
        <taxon>Triticodae</taxon>
        <taxon>Triticeae</taxon>
        <taxon>Triticinae</taxon>
        <taxon>Triticum</taxon>
    </lineage>
</organism>
<gene>
    <name evidence="8" type="primary">LOC125536165</name>
</gene>
<dbReference type="Gramene" id="TuG1812G0200001694.01.T03">
    <property type="protein sequence ID" value="TuG1812G0200001694.01.T03"/>
    <property type="gene ID" value="TuG1812G0200001694.01"/>
</dbReference>
<keyword evidence="9" id="KW-1185">Reference proteome</keyword>
<comment type="function">
    <text evidence="1">Catalyzes the reversible transfer of the terminal phosphate group between ATP and AMP. Plays an important role in cellular energy homeostasis and in adenine nucleotide metabolism.</text>
</comment>
<dbReference type="GO" id="GO:0005524">
    <property type="term" value="F:ATP binding"/>
    <property type="evidence" value="ECO:0007669"/>
    <property type="project" value="InterPro"/>
</dbReference>
<dbReference type="EC" id="2.7.4.3" evidence="3"/>
<dbReference type="Gramene" id="TuG1812G0500000802.01.T05">
    <property type="protein sequence ID" value="TuG1812G0500000802.01.T05"/>
    <property type="gene ID" value="TuG1812G0500000802.01"/>
</dbReference>
<dbReference type="HAMAP" id="MF_00235">
    <property type="entry name" value="Adenylate_kinase_Adk"/>
    <property type="match status" value="1"/>
</dbReference>
<reference evidence="8" key="3">
    <citation type="submission" date="2022-06" db="UniProtKB">
        <authorList>
            <consortium name="EnsemblPlants"/>
        </authorList>
    </citation>
    <scope>IDENTIFICATION</scope>
</reference>
<dbReference type="EnsemblPlants" id="TuG1812G0500000802.01.T05">
    <property type="protein sequence ID" value="TuG1812G0500000802.01.T05"/>
    <property type="gene ID" value="TuG1812G0500000802.01"/>
</dbReference>
<dbReference type="Pfam" id="PF00406">
    <property type="entry name" value="ADK"/>
    <property type="match status" value="1"/>
</dbReference>
<dbReference type="CDD" id="cd01428">
    <property type="entry name" value="ADK"/>
    <property type="match status" value="1"/>
</dbReference>